<dbReference type="InterPro" id="IPR027417">
    <property type="entry name" value="P-loop_NTPase"/>
</dbReference>
<dbReference type="PANTHER" id="PTHR10465">
    <property type="entry name" value="TRANSMEMBRANE GTPASE FZO1"/>
    <property type="match status" value="1"/>
</dbReference>
<dbReference type="SUPFAM" id="SSF52540">
    <property type="entry name" value="P-loop containing nucleoside triphosphate hydrolases"/>
    <property type="match status" value="1"/>
</dbReference>
<gene>
    <name evidence="7" type="ORF">PWO00_05545</name>
</gene>
<dbReference type="InterPro" id="IPR027094">
    <property type="entry name" value="Mitofusin_fam"/>
</dbReference>
<keyword evidence="3" id="KW-0378">Hydrolase</keyword>
<dbReference type="GO" id="GO:0016787">
    <property type="term" value="F:hydrolase activity"/>
    <property type="evidence" value="ECO:0007669"/>
    <property type="project" value="UniProtKB-KW"/>
</dbReference>
<dbReference type="EMBL" id="CP118718">
    <property type="protein sequence ID" value="WEA45436.1"/>
    <property type="molecule type" value="Genomic_DNA"/>
</dbReference>
<evidence type="ECO:0000256" key="1">
    <source>
        <dbReference type="ARBA" id="ARBA00004370"/>
    </source>
</evidence>
<dbReference type="Proteomes" id="UP001220217">
    <property type="component" value="Chromosome"/>
</dbReference>
<keyword evidence="2" id="KW-0547">Nucleotide-binding</keyword>
<evidence type="ECO:0000256" key="4">
    <source>
        <dbReference type="ARBA" id="ARBA00023134"/>
    </source>
</evidence>
<dbReference type="GO" id="GO:0016020">
    <property type="term" value="C:membrane"/>
    <property type="evidence" value="ECO:0007669"/>
    <property type="project" value="UniProtKB-SubCell"/>
</dbReference>
<name>A0ABD7WZB4_PRIAR</name>
<dbReference type="GO" id="GO:0005525">
    <property type="term" value="F:GTP binding"/>
    <property type="evidence" value="ECO:0007669"/>
    <property type="project" value="UniProtKB-KW"/>
</dbReference>
<dbReference type="RefSeq" id="WP_275036927.1">
    <property type="nucleotide sequence ID" value="NZ_CP118718.1"/>
</dbReference>
<keyword evidence="5" id="KW-0472">Membrane</keyword>
<evidence type="ECO:0000256" key="5">
    <source>
        <dbReference type="ARBA" id="ARBA00023136"/>
    </source>
</evidence>
<protein>
    <submittedName>
        <fullName evidence="7">Dynamin family protein</fullName>
    </submittedName>
</protein>
<evidence type="ECO:0000259" key="6">
    <source>
        <dbReference type="Pfam" id="PF00350"/>
    </source>
</evidence>
<accession>A0ABD7WZB4</accession>
<evidence type="ECO:0000313" key="7">
    <source>
        <dbReference type="EMBL" id="WEA45436.1"/>
    </source>
</evidence>
<dbReference type="InterPro" id="IPR045063">
    <property type="entry name" value="Dynamin_N"/>
</dbReference>
<reference evidence="7 8" key="1">
    <citation type="submission" date="2023-02" db="EMBL/GenBank/DDBJ databases">
        <title>Complete genome sequence of Priestia aryabhattai G5MAi6, a methanol-tolerant strain isolated from tap water in Hong Kong.</title>
        <authorList>
            <person name="Leung K.M."/>
            <person name="Lai G.K.K."/>
            <person name="Griffin S.D.J."/>
        </authorList>
    </citation>
    <scope>NUCLEOTIDE SEQUENCE [LARGE SCALE GENOMIC DNA]</scope>
    <source>
        <strain evidence="7 8">G5MAi6</strain>
    </source>
</reference>
<dbReference type="PANTHER" id="PTHR10465:SF0">
    <property type="entry name" value="SARCALUMENIN"/>
    <property type="match status" value="1"/>
</dbReference>
<sequence length="496" mass="57592">MNVEGVRRKGMVEKDKQEQLFYYSRCKLFSQNHPILKEDYNTKFFYFTVLYTVAQKNFKNVSYLHAVMKVYRERFNLPKEDYEKIVKVTKTNDQKELLDMLRMICGENLNVIGWQRYKYVCLAHILLLTREVNEVSKSVFFLAIADYLDISQALTAQIVTFVKKVNEHKFEEARQLLAERKEFRYFNYFIQELVCYQQETNQKNCKILVVANMSAGKSTFINSIIGKDLLPSKNEACTAKAISLQHNNRLDFFIGRKLGNATEIDSFITPSKLTEWNQQNEQVTVELEGNLFSFISKNHNIILVDTPGTNNSRDIAHSTTTLERLQTRDFHHIFYVINAANMGTDDDRSLLTSVLQQVSKERCSYDITFIINKMDEIDVEANESIEGVMDNARKYIMSLGISKPKMIPYSAYAALLFQKKWRNQEMTRKEKKNIAYLMDTFLDDDYALPQFSHVEQASVIDLNAKKLNGRHPDLTQALRNAGYFTVMSCLAEVAGR</sequence>
<evidence type="ECO:0000256" key="3">
    <source>
        <dbReference type="ARBA" id="ARBA00022801"/>
    </source>
</evidence>
<dbReference type="AlphaFoldDB" id="A0ABD7WZB4"/>
<dbReference type="Pfam" id="PF00350">
    <property type="entry name" value="Dynamin_N"/>
    <property type="match status" value="1"/>
</dbReference>
<dbReference type="Gene3D" id="3.40.50.300">
    <property type="entry name" value="P-loop containing nucleotide triphosphate hydrolases"/>
    <property type="match status" value="1"/>
</dbReference>
<feature type="domain" description="Dynamin N-terminal" evidence="6">
    <location>
        <begin position="207"/>
        <end position="373"/>
    </location>
</feature>
<proteinExistence type="predicted"/>
<evidence type="ECO:0000256" key="2">
    <source>
        <dbReference type="ARBA" id="ARBA00022741"/>
    </source>
</evidence>
<keyword evidence="4" id="KW-0342">GTP-binding</keyword>
<evidence type="ECO:0000313" key="8">
    <source>
        <dbReference type="Proteomes" id="UP001220217"/>
    </source>
</evidence>
<comment type="subcellular location">
    <subcellularLocation>
        <location evidence="1">Membrane</location>
    </subcellularLocation>
</comment>
<organism evidence="7 8">
    <name type="scientific">Priestia aryabhattai</name>
    <name type="common">Bacillus aryabhattai</name>
    <dbReference type="NCBI Taxonomy" id="412384"/>
    <lineage>
        <taxon>Bacteria</taxon>
        <taxon>Bacillati</taxon>
        <taxon>Bacillota</taxon>
        <taxon>Bacilli</taxon>
        <taxon>Bacillales</taxon>
        <taxon>Bacillaceae</taxon>
        <taxon>Priestia</taxon>
    </lineage>
</organism>